<protein>
    <submittedName>
        <fullName evidence="3">DUF2167 domain-containing protein</fullName>
    </submittedName>
</protein>
<dbReference type="EMBL" id="JBHSMZ010000010">
    <property type="protein sequence ID" value="MFC5550015.1"/>
    <property type="molecule type" value="Genomic_DNA"/>
</dbReference>
<feature type="chain" id="PRO_5046557201" evidence="2">
    <location>
        <begin position="20"/>
        <end position="309"/>
    </location>
</feature>
<keyword evidence="1" id="KW-1133">Transmembrane helix</keyword>
<evidence type="ECO:0000313" key="3">
    <source>
        <dbReference type="EMBL" id="MFC5550015.1"/>
    </source>
</evidence>
<feature type="transmembrane region" description="Helical" evidence="1">
    <location>
        <begin position="266"/>
        <end position="289"/>
    </location>
</feature>
<organism evidence="3 4">
    <name type="scientific">Massilia aerilata</name>
    <dbReference type="NCBI Taxonomy" id="453817"/>
    <lineage>
        <taxon>Bacteria</taxon>
        <taxon>Pseudomonadati</taxon>
        <taxon>Pseudomonadota</taxon>
        <taxon>Betaproteobacteria</taxon>
        <taxon>Burkholderiales</taxon>
        <taxon>Oxalobacteraceae</taxon>
        <taxon>Telluria group</taxon>
        <taxon>Massilia</taxon>
    </lineage>
</organism>
<accession>A0ABW0S277</accession>
<evidence type="ECO:0000256" key="1">
    <source>
        <dbReference type="SAM" id="Phobius"/>
    </source>
</evidence>
<sequence length="309" mass="33222">MRKLLLATLVCLALGSAGAAPGNEAASQQQAQQQSEQQLVSSFQPQEGKISLPGNIATLGLPANFRYLSVADSARLLEAWGNPPGAETLGMIVPAGVNPMSNESWGVVITYDKDGHVKDDDADGIDYGKLLKEMQAGLAESNAERKKQGYRAMNLVGWAETPHYDKAAHKLYWAKELQSEGEAHHGLNYNIRVLGREGVLVLNAVASIDQLGQIKSEMQKVTAFTNFTAGNRYADFNGSTDKVAEYGIAALVAGGVAAKLGFFGKLFALLLAFKKLIIVGVAAVGSGIWKFFKREKPQPESDKVDLSKR</sequence>
<keyword evidence="1" id="KW-0472">Membrane</keyword>
<dbReference type="InterPro" id="IPR018682">
    <property type="entry name" value="DUF2167_membr"/>
</dbReference>
<feature type="signal peptide" evidence="2">
    <location>
        <begin position="1"/>
        <end position="19"/>
    </location>
</feature>
<keyword evidence="4" id="KW-1185">Reference proteome</keyword>
<gene>
    <name evidence="3" type="ORF">ACFPO9_15990</name>
</gene>
<name>A0ABW0S277_9BURK</name>
<comment type="caution">
    <text evidence="3">The sequence shown here is derived from an EMBL/GenBank/DDBJ whole genome shotgun (WGS) entry which is preliminary data.</text>
</comment>
<dbReference type="RefSeq" id="WP_379772105.1">
    <property type="nucleotide sequence ID" value="NZ_JBHSMZ010000010.1"/>
</dbReference>
<keyword evidence="1" id="KW-0812">Transmembrane</keyword>
<keyword evidence="2" id="KW-0732">Signal</keyword>
<dbReference type="Proteomes" id="UP001596086">
    <property type="component" value="Unassembled WGS sequence"/>
</dbReference>
<evidence type="ECO:0000313" key="4">
    <source>
        <dbReference type="Proteomes" id="UP001596086"/>
    </source>
</evidence>
<dbReference type="Pfam" id="PF09935">
    <property type="entry name" value="DUF2167"/>
    <property type="match status" value="1"/>
</dbReference>
<reference evidence="4" key="1">
    <citation type="journal article" date="2019" name="Int. J. Syst. Evol. Microbiol.">
        <title>The Global Catalogue of Microorganisms (GCM) 10K type strain sequencing project: providing services to taxonomists for standard genome sequencing and annotation.</title>
        <authorList>
            <consortium name="The Broad Institute Genomics Platform"/>
            <consortium name="The Broad Institute Genome Sequencing Center for Infectious Disease"/>
            <person name="Wu L."/>
            <person name="Ma J."/>
        </authorList>
    </citation>
    <scope>NUCLEOTIDE SEQUENCE [LARGE SCALE GENOMIC DNA]</scope>
    <source>
        <strain evidence="4">CGMCC 4.5798</strain>
    </source>
</reference>
<proteinExistence type="predicted"/>
<evidence type="ECO:0000256" key="2">
    <source>
        <dbReference type="SAM" id="SignalP"/>
    </source>
</evidence>